<sequence length="194" mass="22335">MATEVQIFLNAVKTKNWEIVHGLLPKILSNPGIDKRAVLSAIEERHPTVVQDMLNIKMGRQPLKKSRHTFDDDSDDDFETGGYVTRMRRMPAAQAKAEKQSTEVTDLIKRLQDSIDEEERLKIEKRVADIEAEYAEQAAAAGRQLEQQQERLVGEKRSSGDLGGKSRRKRKNKTAKKTKRRKTVKRRKSNKKRR</sequence>
<protein>
    <submittedName>
        <fullName evidence="2">Uncharacterized protein</fullName>
    </submittedName>
</protein>
<dbReference type="AlphaFoldDB" id="A0A6C0F3S1"/>
<feature type="compositionally biased region" description="Basic and acidic residues" evidence="1">
    <location>
        <begin position="148"/>
        <end position="159"/>
    </location>
</feature>
<feature type="compositionally biased region" description="Basic residues" evidence="1">
    <location>
        <begin position="165"/>
        <end position="194"/>
    </location>
</feature>
<organism evidence="2">
    <name type="scientific">viral metagenome</name>
    <dbReference type="NCBI Taxonomy" id="1070528"/>
    <lineage>
        <taxon>unclassified sequences</taxon>
        <taxon>metagenomes</taxon>
        <taxon>organismal metagenomes</taxon>
    </lineage>
</organism>
<name>A0A6C0F3S1_9ZZZZ</name>
<reference evidence="2" key="1">
    <citation type="journal article" date="2020" name="Nature">
        <title>Giant virus diversity and host interactions through global metagenomics.</title>
        <authorList>
            <person name="Schulz F."/>
            <person name="Roux S."/>
            <person name="Paez-Espino D."/>
            <person name="Jungbluth S."/>
            <person name="Walsh D.A."/>
            <person name="Denef V.J."/>
            <person name="McMahon K.D."/>
            <person name="Konstantinidis K.T."/>
            <person name="Eloe-Fadrosh E.A."/>
            <person name="Kyrpides N.C."/>
            <person name="Woyke T."/>
        </authorList>
    </citation>
    <scope>NUCLEOTIDE SEQUENCE</scope>
    <source>
        <strain evidence="2">GVMAG-M-3300009182-46</strain>
    </source>
</reference>
<evidence type="ECO:0000313" key="2">
    <source>
        <dbReference type="EMBL" id="QHT35884.1"/>
    </source>
</evidence>
<proteinExistence type="predicted"/>
<dbReference type="EMBL" id="MN739027">
    <property type="protein sequence ID" value="QHT35884.1"/>
    <property type="molecule type" value="Genomic_DNA"/>
</dbReference>
<accession>A0A6C0F3S1</accession>
<evidence type="ECO:0000256" key="1">
    <source>
        <dbReference type="SAM" id="MobiDB-lite"/>
    </source>
</evidence>
<feature type="region of interest" description="Disordered" evidence="1">
    <location>
        <begin position="141"/>
        <end position="194"/>
    </location>
</feature>